<feature type="region of interest" description="Disordered" evidence="2">
    <location>
        <begin position="658"/>
        <end position="683"/>
    </location>
</feature>
<feature type="region of interest" description="Disordered" evidence="2">
    <location>
        <begin position="696"/>
        <end position="786"/>
    </location>
</feature>
<feature type="compositionally biased region" description="Low complexity" evidence="2">
    <location>
        <begin position="727"/>
        <end position="770"/>
    </location>
</feature>
<dbReference type="Proteomes" id="UP000078368">
    <property type="component" value="Unassembled WGS sequence"/>
</dbReference>
<feature type="region of interest" description="Disordered" evidence="2">
    <location>
        <begin position="501"/>
        <end position="523"/>
    </location>
</feature>
<protein>
    <recommendedName>
        <fullName evidence="5">DNA2/NAM7 helicase-like C-terminal domain-containing protein</fullName>
    </recommendedName>
</protein>
<feature type="compositionally biased region" description="Basic residues" evidence="2">
    <location>
        <begin position="36"/>
        <end position="46"/>
    </location>
</feature>
<dbReference type="RefSeq" id="WP_064231176.1">
    <property type="nucleotide sequence ID" value="NZ_LVZK01000001.1"/>
</dbReference>
<dbReference type="InterPro" id="IPR050534">
    <property type="entry name" value="Coronavir_polyprotein_1ab"/>
</dbReference>
<evidence type="ECO:0000256" key="2">
    <source>
        <dbReference type="SAM" id="MobiDB-lite"/>
    </source>
</evidence>
<dbReference type="InterPro" id="IPR027417">
    <property type="entry name" value="P-loop_NTPase"/>
</dbReference>
<name>A0A179B4N9_9ACTO</name>
<dbReference type="SUPFAM" id="SSF52540">
    <property type="entry name" value="P-loop containing nucleoside triphosphate hydrolases"/>
    <property type="match status" value="1"/>
</dbReference>
<evidence type="ECO:0000256" key="1">
    <source>
        <dbReference type="SAM" id="Coils"/>
    </source>
</evidence>
<dbReference type="Gene3D" id="3.40.50.300">
    <property type="entry name" value="P-loop containing nucleotide triphosphate hydrolases"/>
    <property type="match status" value="2"/>
</dbReference>
<gene>
    <name evidence="3" type="ORF">A4H34_04085</name>
</gene>
<evidence type="ECO:0000313" key="4">
    <source>
        <dbReference type="Proteomes" id="UP000078368"/>
    </source>
</evidence>
<dbReference type="GO" id="GO:0043139">
    <property type="term" value="F:5'-3' DNA helicase activity"/>
    <property type="evidence" value="ECO:0007669"/>
    <property type="project" value="TreeGrafter"/>
</dbReference>
<feature type="compositionally biased region" description="Low complexity" evidence="2">
    <location>
        <begin position="702"/>
        <end position="714"/>
    </location>
</feature>
<feature type="coiled-coil region" evidence="1">
    <location>
        <begin position="939"/>
        <end position="966"/>
    </location>
</feature>
<dbReference type="OrthoDB" id="3197455at2"/>
<feature type="region of interest" description="Disordered" evidence="2">
    <location>
        <begin position="831"/>
        <end position="876"/>
    </location>
</feature>
<dbReference type="STRING" id="1823756.A4H34_04085"/>
<organism evidence="3 4">
    <name type="scientific">Peptidiphaga gingivicola</name>
    <dbReference type="NCBI Taxonomy" id="2741497"/>
    <lineage>
        <taxon>Bacteria</taxon>
        <taxon>Bacillati</taxon>
        <taxon>Actinomycetota</taxon>
        <taxon>Actinomycetes</taxon>
        <taxon>Actinomycetales</taxon>
        <taxon>Actinomycetaceae</taxon>
        <taxon>Peptidiphaga</taxon>
    </lineage>
</organism>
<proteinExistence type="predicted"/>
<evidence type="ECO:0000313" key="3">
    <source>
        <dbReference type="EMBL" id="OAP86339.1"/>
    </source>
</evidence>
<dbReference type="EMBL" id="LVZK01000001">
    <property type="protein sequence ID" value="OAP86339.1"/>
    <property type="molecule type" value="Genomic_DNA"/>
</dbReference>
<sequence>MSEGMHGFKDEQLSVLATWNLIEQFSPESIPEPTGRKRRSRRNGRRRQGEDWRAQLELPSSALGETPDDAAEDADLPVRFHRYQGTEARRGKGRNGGQAPLPDYQVLDLRPGMMLPWQEIADADAFEGQWRHTVYLGCFTAENIARELESIFVDSTDNLAVARGMSACATVQLDSLGRVLPETAVLSSAAWGVGRARDPGPIVPWWFLGFDAGSKELVNSIRTFEARRSSDGHPSPQTSDSLAELVAIAQSAAGVTRIPSLARPAVRIKSVRVREPGTPGAHGLPPDVGEEDSLNSPFLDEIALASDLIRRDDAGMALSRFLSPDRAVNTARRHDMRKRSAAIDARLSASRIPAGRWPADPALHLSRNQQFAVNRAMHELSDRGGILAINGAPGTGKAAVVREILAGNVVERARRLSRLRDPRDAFTGAIHTWEDGASRREVPQLKPELTGFETVVVSAGPTDTLAEEFLSPSFVAKKWRSGDAFFKGLAAYVNRGRVAAASRPEGRPVTAGSGRKASADAPASAQSRNSLFAGLPMNDSLLIDSTALSNAGFPLPSVSSEDAGGSLPPIDIASFAPKQAPGGASLLSNAKLAVKQSAFHMGKTDSSSAEASSDPAFSFASAAASSAGSRLSGASAIAASANPAGFGFPTAAGASTDAAAPEVSALPAETDAPAETDTSTNENATADAAQIGATVDATEVESAPSADSATSTAPGSNAPYSPTQEPASAEADPAGNPAAAGLDVPAASAPPADSALSAASAAPAPSSDSPNQGSLPGVASAQSAASPSPAASAQSAASALSAPSAQSAASALSAASPLSAASAQSAASAFSAPSASSPDSPAVLGLGEESGAPAAGDRESAAAFPSADRPSDREASAPGAWAMVAAQLDTKAQQAAFRRDYWFADGAAGVAGMNAILEEQTIRRDNLRLADWANACAAYAEVEKKVEALLRQRVDAERRRDTLAQLPTRLARAEDAVYVAVAELREAEASVPELIDAAASSERELRAASALVQSQRREEPGLFRRIGSGGGAKRDWQARYDELSAREAAAAEADGLARAALAQAEELVRARAHRVSAIQQELIQIRADIPRLTRQCEEDRRLWGKSYPGAPQSEAEREQNTPWLDVELDEARSELFLAALKLHAAFLRAAAEFTHPGLDAATDVVAGNCPHNLEPEKLTAAWQLLFLAVPLVCTTFTAAARMFHSIGREAFGWLAVDEAAEVRPQMAVGTLARARRTIAIGDPLRLEPTVAVPMKTSMSIASMYGTAQWLAPGASVQTLADRVSSYGTTLRTGKRADGEPSAGLWVGIPLRVQSHCSEPMHSILNAIAYDGSLFAGAAGSPTSIPQSAWIDIPADNPGSHVQPLEIDAVRKILDKLRPEGVSADRIFIVTPFAQVARELEMLSSIHWPGLRTGTIQRMPRGRSEVVILVLGGDPDRAAAKVRVTKNPNLITAAVGRAKDRLYVIGDRSAWSQYPYLDVVSDLLG</sequence>
<accession>A0A179B4N9</accession>
<feature type="compositionally biased region" description="Low complexity" evidence="2">
    <location>
        <begin position="831"/>
        <end position="842"/>
    </location>
</feature>
<evidence type="ECO:0008006" key="5">
    <source>
        <dbReference type="Google" id="ProtNLM"/>
    </source>
</evidence>
<comment type="caution">
    <text evidence="3">The sequence shown here is derived from an EMBL/GenBank/DDBJ whole genome shotgun (WGS) entry which is preliminary data.</text>
</comment>
<feature type="region of interest" description="Disordered" evidence="2">
    <location>
        <begin position="26"/>
        <end position="74"/>
    </location>
</feature>
<dbReference type="PANTHER" id="PTHR43788">
    <property type="entry name" value="DNA2/NAM7 HELICASE FAMILY MEMBER"/>
    <property type="match status" value="1"/>
</dbReference>
<reference evidence="3 4" key="1">
    <citation type="submission" date="2016-04" db="EMBL/GenBank/DDBJ databases">
        <title>Peptidophaga gingivicola gen. nov., sp. nov., isolated from human subgingival plaque.</title>
        <authorList>
            <person name="Beall C.J."/>
            <person name="Mokrzan E.M."/>
            <person name="Griffen A.L."/>
            <person name="Leys E.J."/>
        </authorList>
    </citation>
    <scope>NUCLEOTIDE SEQUENCE [LARGE SCALE GENOMIC DNA]</scope>
    <source>
        <strain evidence="3 4">BA112</strain>
    </source>
</reference>
<keyword evidence="1" id="KW-0175">Coiled coil</keyword>
<keyword evidence="4" id="KW-1185">Reference proteome</keyword>
<dbReference type="PANTHER" id="PTHR43788:SF8">
    <property type="entry name" value="DNA-BINDING PROTEIN SMUBP-2"/>
    <property type="match status" value="1"/>
</dbReference>